<feature type="domain" description="Ig-like" evidence="1">
    <location>
        <begin position="200"/>
        <end position="242"/>
    </location>
</feature>
<dbReference type="Pfam" id="PF00646">
    <property type="entry name" value="F-box"/>
    <property type="match status" value="1"/>
</dbReference>
<dbReference type="SUPFAM" id="SSF81383">
    <property type="entry name" value="F-box domain"/>
    <property type="match status" value="1"/>
</dbReference>
<accession>A0A067MXI2</accession>
<sequence>MSCSTSTLLAVCPRLPDELCCMVLREMSPSDAWACRVVCKTWNLYVLRVLTRSAFLPLVSVFIRRAESWIFYQPTVAEKDDEDEDGDEESYRAAQCYHFGNEFSFSRVDGAMAVFSPARPTASQNRELLWRLEDEVQVIVQFGALERGKSYPRCFRHIRIPSLSIDRRSMELSLQWRPLLDIVLVMPEDVRVERDTSLRPSILWIPGGDREGEGSEGEWVESKEDEFDCYATDSDASTELDW</sequence>
<evidence type="ECO:0000313" key="2">
    <source>
        <dbReference type="EMBL" id="KDQ16607.1"/>
    </source>
</evidence>
<dbReference type="InterPro" id="IPR007110">
    <property type="entry name" value="Ig-like_dom"/>
</dbReference>
<keyword evidence="3" id="KW-1185">Reference proteome</keyword>
<dbReference type="InterPro" id="IPR036047">
    <property type="entry name" value="F-box-like_dom_sf"/>
</dbReference>
<protein>
    <recommendedName>
        <fullName evidence="1">Ig-like domain-containing protein</fullName>
    </recommendedName>
</protein>
<proteinExistence type="predicted"/>
<name>A0A067MXI2_BOTB1</name>
<evidence type="ECO:0000313" key="3">
    <source>
        <dbReference type="Proteomes" id="UP000027195"/>
    </source>
</evidence>
<reference evidence="3" key="1">
    <citation type="journal article" date="2014" name="Proc. Natl. Acad. Sci. U.S.A.">
        <title>Extensive sampling of basidiomycete genomes demonstrates inadequacy of the white-rot/brown-rot paradigm for wood decay fungi.</title>
        <authorList>
            <person name="Riley R."/>
            <person name="Salamov A.A."/>
            <person name="Brown D.W."/>
            <person name="Nagy L.G."/>
            <person name="Floudas D."/>
            <person name="Held B.W."/>
            <person name="Levasseur A."/>
            <person name="Lombard V."/>
            <person name="Morin E."/>
            <person name="Otillar R."/>
            <person name="Lindquist E.A."/>
            <person name="Sun H."/>
            <person name="LaButti K.M."/>
            <person name="Schmutz J."/>
            <person name="Jabbour D."/>
            <person name="Luo H."/>
            <person name="Baker S.E."/>
            <person name="Pisabarro A.G."/>
            <person name="Walton J.D."/>
            <person name="Blanchette R.A."/>
            <person name="Henrissat B."/>
            <person name="Martin F."/>
            <person name="Cullen D."/>
            <person name="Hibbett D.S."/>
            <person name="Grigoriev I.V."/>
        </authorList>
    </citation>
    <scope>NUCLEOTIDE SEQUENCE [LARGE SCALE GENOMIC DNA]</scope>
    <source>
        <strain evidence="3">FD-172 SS1</strain>
    </source>
</reference>
<dbReference type="OrthoDB" id="3244954at2759"/>
<dbReference type="InParanoid" id="A0A067MXI2"/>
<organism evidence="2 3">
    <name type="scientific">Botryobasidium botryosum (strain FD-172 SS1)</name>
    <dbReference type="NCBI Taxonomy" id="930990"/>
    <lineage>
        <taxon>Eukaryota</taxon>
        <taxon>Fungi</taxon>
        <taxon>Dikarya</taxon>
        <taxon>Basidiomycota</taxon>
        <taxon>Agaricomycotina</taxon>
        <taxon>Agaricomycetes</taxon>
        <taxon>Cantharellales</taxon>
        <taxon>Botryobasidiaceae</taxon>
        <taxon>Botryobasidium</taxon>
    </lineage>
</organism>
<evidence type="ECO:0000259" key="1">
    <source>
        <dbReference type="PROSITE" id="PS50835"/>
    </source>
</evidence>
<dbReference type="PROSITE" id="PS50835">
    <property type="entry name" value="IG_LIKE"/>
    <property type="match status" value="1"/>
</dbReference>
<gene>
    <name evidence="2" type="ORF">BOTBODRAFT_30529</name>
</gene>
<dbReference type="InterPro" id="IPR001810">
    <property type="entry name" value="F-box_dom"/>
</dbReference>
<dbReference type="Proteomes" id="UP000027195">
    <property type="component" value="Unassembled WGS sequence"/>
</dbReference>
<dbReference type="AlphaFoldDB" id="A0A067MXI2"/>
<dbReference type="HOGENOM" id="CLU_1147013_0_0_1"/>
<dbReference type="EMBL" id="KL198026">
    <property type="protein sequence ID" value="KDQ16607.1"/>
    <property type="molecule type" value="Genomic_DNA"/>
</dbReference>